<evidence type="ECO:0000313" key="2">
    <source>
        <dbReference type="Proteomes" id="UP001056120"/>
    </source>
</evidence>
<accession>A0ACB9K153</accession>
<reference evidence="1 2" key="2">
    <citation type="journal article" date="2022" name="Mol. Ecol. Resour.">
        <title>The genomes of chicory, endive, great burdock and yacon provide insights into Asteraceae paleo-polyploidization history and plant inulin production.</title>
        <authorList>
            <person name="Fan W."/>
            <person name="Wang S."/>
            <person name="Wang H."/>
            <person name="Wang A."/>
            <person name="Jiang F."/>
            <person name="Liu H."/>
            <person name="Zhao H."/>
            <person name="Xu D."/>
            <person name="Zhang Y."/>
        </authorList>
    </citation>
    <scope>NUCLEOTIDE SEQUENCE [LARGE SCALE GENOMIC DNA]</scope>
    <source>
        <strain evidence="2">cv. Yunnan</strain>
        <tissue evidence="1">Leaves</tissue>
    </source>
</reference>
<proteinExistence type="predicted"/>
<dbReference type="Proteomes" id="UP001056120">
    <property type="component" value="Linkage Group LG01"/>
</dbReference>
<name>A0ACB9K153_9ASTR</name>
<dbReference type="EMBL" id="CM042018">
    <property type="protein sequence ID" value="KAI3825968.1"/>
    <property type="molecule type" value="Genomic_DNA"/>
</dbReference>
<evidence type="ECO:0000313" key="1">
    <source>
        <dbReference type="EMBL" id="KAI3825968.1"/>
    </source>
</evidence>
<comment type="caution">
    <text evidence="1">The sequence shown here is derived from an EMBL/GenBank/DDBJ whole genome shotgun (WGS) entry which is preliminary data.</text>
</comment>
<gene>
    <name evidence="1" type="ORF">L1987_00006</name>
</gene>
<reference evidence="2" key="1">
    <citation type="journal article" date="2022" name="Mol. Ecol. Resour.">
        <title>The genomes of chicory, endive, great burdock and yacon provide insights into Asteraceae palaeo-polyploidization history and plant inulin production.</title>
        <authorList>
            <person name="Fan W."/>
            <person name="Wang S."/>
            <person name="Wang H."/>
            <person name="Wang A."/>
            <person name="Jiang F."/>
            <person name="Liu H."/>
            <person name="Zhao H."/>
            <person name="Xu D."/>
            <person name="Zhang Y."/>
        </authorList>
    </citation>
    <scope>NUCLEOTIDE SEQUENCE [LARGE SCALE GENOMIC DNA]</scope>
    <source>
        <strain evidence="2">cv. Yunnan</strain>
    </source>
</reference>
<keyword evidence="2" id="KW-1185">Reference proteome</keyword>
<organism evidence="1 2">
    <name type="scientific">Smallanthus sonchifolius</name>
    <dbReference type="NCBI Taxonomy" id="185202"/>
    <lineage>
        <taxon>Eukaryota</taxon>
        <taxon>Viridiplantae</taxon>
        <taxon>Streptophyta</taxon>
        <taxon>Embryophyta</taxon>
        <taxon>Tracheophyta</taxon>
        <taxon>Spermatophyta</taxon>
        <taxon>Magnoliopsida</taxon>
        <taxon>eudicotyledons</taxon>
        <taxon>Gunneridae</taxon>
        <taxon>Pentapetalae</taxon>
        <taxon>asterids</taxon>
        <taxon>campanulids</taxon>
        <taxon>Asterales</taxon>
        <taxon>Asteraceae</taxon>
        <taxon>Asteroideae</taxon>
        <taxon>Heliantheae alliance</taxon>
        <taxon>Millerieae</taxon>
        <taxon>Smallanthus</taxon>
    </lineage>
</organism>
<sequence>MTLPVLYDEFIQIILEFPTLGGRLMLVDMADSENIEQAALKRVVEFIANDDSHVPFRDSKLTMLLQCKPRSQGTAQDGFNIGVLEQEVVYALTILLLLVSQL</sequence>
<protein>
    <submittedName>
        <fullName evidence="1">Uncharacterized protein</fullName>
    </submittedName>
</protein>